<name>A0A7W6DJ05_9SPHN</name>
<proteinExistence type="predicted"/>
<evidence type="ECO:0000313" key="2">
    <source>
        <dbReference type="Proteomes" id="UP000552757"/>
    </source>
</evidence>
<protein>
    <submittedName>
        <fullName evidence="1">Uncharacterized protein GlcG (DUF336 family)</fullName>
    </submittedName>
</protein>
<comment type="caution">
    <text evidence="1">The sequence shown here is derived from an EMBL/GenBank/DDBJ whole genome shotgun (WGS) entry which is preliminary data.</text>
</comment>
<dbReference type="PANTHER" id="PTHR34309:SF10">
    <property type="entry name" value="SLR1406 PROTEIN"/>
    <property type="match status" value="1"/>
</dbReference>
<dbReference type="InterPro" id="IPR038084">
    <property type="entry name" value="PduO/GlcC-like_sf"/>
</dbReference>
<dbReference type="EMBL" id="JACIEB010000004">
    <property type="protein sequence ID" value="MBB3982226.1"/>
    <property type="molecule type" value="Genomic_DNA"/>
</dbReference>
<dbReference type="Gene3D" id="3.30.450.150">
    <property type="entry name" value="Haem-degrading domain"/>
    <property type="match status" value="1"/>
</dbReference>
<dbReference type="InterPro" id="IPR005624">
    <property type="entry name" value="PduO/GlcC-like"/>
</dbReference>
<dbReference type="RefSeq" id="WP_183955315.1">
    <property type="nucleotide sequence ID" value="NZ_JACIEB010000004.1"/>
</dbReference>
<evidence type="ECO:0000313" key="1">
    <source>
        <dbReference type="EMBL" id="MBB3982226.1"/>
    </source>
</evidence>
<dbReference type="AlphaFoldDB" id="A0A7W6DJ05"/>
<gene>
    <name evidence="1" type="ORF">GGR44_001889</name>
</gene>
<reference evidence="1 2" key="1">
    <citation type="submission" date="2020-08" db="EMBL/GenBank/DDBJ databases">
        <title>Genomic Encyclopedia of Type Strains, Phase IV (KMG-IV): sequencing the most valuable type-strain genomes for metagenomic binning, comparative biology and taxonomic classification.</title>
        <authorList>
            <person name="Goeker M."/>
        </authorList>
    </citation>
    <scope>NUCLEOTIDE SEQUENCE [LARGE SCALE GENOMIC DNA]</scope>
    <source>
        <strain evidence="1 2">DSM 29348</strain>
    </source>
</reference>
<dbReference type="Pfam" id="PF03928">
    <property type="entry name" value="HbpS-like"/>
    <property type="match status" value="1"/>
</dbReference>
<dbReference type="InterPro" id="IPR052517">
    <property type="entry name" value="GlcG_carb_metab_protein"/>
</dbReference>
<dbReference type="PANTHER" id="PTHR34309">
    <property type="entry name" value="SLR1406 PROTEIN"/>
    <property type="match status" value="1"/>
</dbReference>
<organism evidence="1 2">
    <name type="scientific">Sphingobium fontiphilum</name>
    <dbReference type="NCBI Taxonomy" id="944425"/>
    <lineage>
        <taxon>Bacteria</taxon>
        <taxon>Pseudomonadati</taxon>
        <taxon>Pseudomonadota</taxon>
        <taxon>Alphaproteobacteria</taxon>
        <taxon>Sphingomonadales</taxon>
        <taxon>Sphingomonadaceae</taxon>
        <taxon>Sphingobium</taxon>
    </lineage>
</organism>
<dbReference type="SUPFAM" id="SSF143744">
    <property type="entry name" value="GlcG-like"/>
    <property type="match status" value="1"/>
</dbReference>
<sequence>MNRITLEQANAVIAGAFAKAREMALKPLGVAVLDAGGHLIAWQRQDGASTGRLQLAVGKASGALFLGISSRKIGDMAGERPTFLASLAPIAPGGVVPAAGGVIVVDANGHAIGAVGISGDLSDKDEACTLAGIAAAGLTAQA</sequence>
<keyword evidence="2" id="KW-1185">Reference proteome</keyword>
<accession>A0A7W6DJ05</accession>
<dbReference type="Proteomes" id="UP000552757">
    <property type="component" value="Unassembled WGS sequence"/>
</dbReference>